<dbReference type="GO" id="GO:0008763">
    <property type="term" value="F:UDP-N-acetylmuramate-L-alanine ligase activity"/>
    <property type="evidence" value="ECO:0007669"/>
    <property type="project" value="UniProtKB-UniRule"/>
</dbReference>
<dbReference type="GO" id="GO:0005737">
    <property type="term" value="C:cytoplasm"/>
    <property type="evidence" value="ECO:0007669"/>
    <property type="project" value="UniProtKB-SubCell"/>
</dbReference>
<dbReference type="Gene3D" id="3.40.1190.10">
    <property type="entry name" value="Mur-like, catalytic domain"/>
    <property type="match status" value="1"/>
</dbReference>
<dbReference type="GO" id="GO:0009252">
    <property type="term" value="P:peptidoglycan biosynthetic process"/>
    <property type="evidence" value="ECO:0007669"/>
    <property type="project" value="UniProtKB-UniRule"/>
</dbReference>
<dbReference type="NCBIfam" id="TIGR01082">
    <property type="entry name" value="murC"/>
    <property type="match status" value="1"/>
</dbReference>
<sequence length="483" mass="53621">MFLLELKKINGTLDTIHFIGIGGIGMSGIAEILHNLGYKVQGSDVAENYNTKRLESNGVKVFLGHHAQNITDVSYVVVSSAINKDNPEVQEALRRKIPIIRRAEMLAELMRLKCSVAVSGSHGKTTTTSLVTCLFEAAGLCPTLINGGIINNRSTNAYLGSGNYLIAEADESDATFIHIPATVAVITNIDPEHLDFYHDFDGLIQAFRSFITNLPFYGFAVACIDHQIVRKLVNDIVERRIITYGIDSDDANIQAFNLDSDIESSTFDVRISLPNINGVTTIERITLPTPGRHNILNALAAIAIAVELDFGIKIIKNGFNSFKGIKRRFTKVAEYNNATIIDDYAHHPEEVKATLATARNIANKKNSKVIAIFQPHRYSRVKYLFDDFVTCFFDSDQLYITDIYAAGEQPIDGITGRHLVNKIKNTKSHAMVSFIENHEDIFGIIAKEAMPNDIIIMMGAGSISTWANNLHQQFRRESQCEKI</sequence>
<proteinExistence type="inferred from homology"/>
<dbReference type="InterPro" id="IPR013221">
    <property type="entry name" value="Mur_ligase_cen"/>
</dbReference>
<dbReference type="AlphaFoldDB" id="A0AAT9G7X7"/>
<keyword evidence="7 14" id="KW-0547">Nucleotide-binding</keyword>
<keyword evidence="12 14" id="KW-0961">Cell wall biogenesis/degradation</keyword>
<evidence type="ECO:0000256" key="10">
    <source>
        <dbReference type="ARBA" id="ARBA00022984"/>
    </source>
</evidence>
<keyword evidence="4 14" id="KW-0963">Cytoplasm</keyword>
<evidence type="ECO:0000256" key="5">
    <source>
        <dbReference type="ARBA" id="ARBA00022598"/>
    </source>
</evidence>
<name>A0AAT9G7X7_9RICK</name>
<evidence type="ECO:0000256" key="4">
    <source>
        <dbReference type="ARBA" id="ARBA00022490"/>
    </source>
</evidence>
<dbReference type="PANTHER" id="PTHR43445:SF3">
    <property type="entry name" value="UDP-N-ACETYLMURAMATE--L-ALANINE LIGASE"/>
    <property type="match status" value="1"/>
</dbReference>
<keyword evidence="11 14" id="KW-0131">Cell cycle</keyword>
<evidence type="ECO:0000256" key="7">
    <source>
        <dbReference type="ARBA" id="ARBA00022741"/>
    </source>
</evidence>
<reference evidence="18" key="1">
    <citation type="submission" date="2024-01" db="EMBL/GenBank/DDBJ databases">
        <title>Sequencing the genomes of a sandfly, Sergentomyia squamirostris, and its two endosymbionts.</title>
        <authorList>
            <person name="Itokawa K."/>
            <person name="Sanjoba C."/>
        </authorList>
    </citation>
    <scope>NUCLEOTIDE SEQUENCE</scope>
    <source>
        <strain evidence="18">RiSSQ</strain>
    </source>
</reference>
<dbReference type="SUPFAM" id="SSF53244">
    <property type="entry name" value="MurD-like peptide ligases, peptide-binding domain"/>
    <property type="match status" value="1"/>
</dbReference>
<keyword evidence="9 14" id="KW-0133">Cell shape</keyword>
<dbReference type="HAMAP" id="MF_00046">
    <property type="entry name" value="MurC"/>
    <property type="match status" value="1"/>
</dbReference>
<evidence type="ECO:0000256" key="13">
    <source>
        <dbReference type="ARBA" id="ARBA00047833"/>
    </source>
</evidence>
<comment type="pathway">
    <text evidence="2 14">Cell wall biogenesis; peptidoglycan biosynthesis.</text>
</comment>
<feature type="domain" description="Mur ligase N-terminal catalytic" evidence="15">
    <location>
        <begin position="15"/>
        <end position="112"/>
    </location>
</feature>
<dbReference type="InterPro" id="IPR004101">
    <property type="entry name" value="Mur_ligase_C"/>
</dbReference>
<dbReference type="GO" id="GO:0005524">
    <property type="term" value="F:ATP binding"/>
    <property type="evidence" value="ECO:0007669"/>
    <property type="project" value="UniProtKB-UniRule"/>
</dbReference>
<feature type="domain" description="Mur ligase C-terminal" evidence="16">
    <location>
        <begin position="327"/>
        <end position="461"/>
    </location>
</feature>
<keyword evidence="5 14" id="KW-0436">Ligase</keyword>
<evidence type="ECO:0000256" key="6">
    <source>
        <dbReference type="ARBA" id="ARBA00022618"/>
    </source>
</evidence>
<evidence type="ECO:0000256" key="2">
    <source>
        <dbReference type="ARBA" id="ARBA00004752"/>
    </source>
</evidence>
<evidence type="ECO:0000313" key="18">
    <source>
        <dbReference type="EMBL" id="BFD45909.1"/>
    </source>
</evidence>
<dbReference type="InterPro" id="IPR005758">
    <property type="entry name" value="UDP-N-AcMur_Ala_ligase_MurC"/>
</dbReference>
<feature type="domain" description="Mur ligase central" evidence="17">
    <location>
        <begin position="118"/>
        <end position="305"/>
    </location>
</feature>
<dbReference type="InterPro" id="IPR036615">
    <property type="entry name" value="Mur_ligase_C_dom_sf"/>
</dbReference>
<dbReference type="GO" id="GO:0071555">
    <property type="term" value="P:cell wall organization"/>
    <property type="evidence" value="ECO:0007669"/>
    <property type="project" value="UniProtKB-KW"/>
</dbReference>
<dbReference type="InterPro" id="IPR036565">
    <property type="entry name" value="Mur-like_cat_sf"/>
</dbReference>
<dbReference type="Pfam" id="PF02875">
    <property type="entry name" value="Mur_ligase_C"/>
    <property type="match status" value="1"/>
</dbReference>
<evidence type="ECO:0000259" key="15">
    <source>
        <dbReference type="Pfam" id="PF01225"/>
    </source>
</evidence>
<evidence type="ECO:0000256" key="12">
    <source>
        <dbReference type="ARBA" id="ARBA00023316"/>
    </source>
</evidence>
<evidence type="ECO:0000256" key="8">
    <source>
        <dbReference type="ARBA" id="ARBA00022840"/>
    </source>
</evidence>
<evidence type="ECO:0000256" key="11">
    <source>
        <dbReference type="ARBA" id="ARBA00023306"/>
    </source>
</evidence>
<dbReference type="Pfam" id="PF08245">
    <property type="entry name" value="Mur_ligase_M"/>
    <property type="match status" value="1"/>
</dbReference>
<evidence type="ECO:0000259" key="16">
    <source>
        <dbReference type="Pfam" id="PF02875"/>
    </source>
</evidence>
<evidence type="ECO:0000256" key="1">
    <source>
        <dbReference type="ARBA" id="ARBA00004496"/>
    </source>
</evidence>
<comment type="function">
    <text evidence="14">Cell wall formation.</text>
</comment>
<dbReference type="Gene3D" id="3.90.190.20">
    <property type="entry name" value="Mur ligase, C-terminal domain"/>
    <property type="match status" value="1"/>
</dbReference>
<keyword evidence="6 14" id="KW-0132">Cell division</keyword>
<dbReference type="GO" id="GO:0051301">
    <property type="term" value="P:cell division"/>
    <property type="evidence" value="ECO:0007669"/>
    <property type="project" value="UniProtKB-KW"/>
</dbReference>
<dbReference type="EMBL" id="AP029170">
    <property type="protein sequence ID" value="BFD45909.1"/>
    <property type="molecule type" value="Genomic_DNA"/>
</dbReference>
<dbReference type="GO" id="GO:0008360">
    <property type="term" value="P:regulation of cell shape"/>
    <property type="evidence" value="ECO:0007669"/>
    <property type="project" value="UniProtKB-KW"/>
</dbReference>
<evidence type="ECO:0000259" key="17">
    <source>
        <dbReference type="Pfam" id="PF08245"/>
    </source>
</evidence>
<keyword evidence="8 14" id="KW-0067">ATP-binding</keyword>
<feature type="binding site" evidence="14">
    <location>
        <begin position="120"/>
        <end position="126"/>
    </location>
    <ligand>
        <name>ATP</name>
        <dbReference type="ChEBI" id="CHEBI:30616"/>
    </ligand>
</feature>
<protein>
    <recommendedName>
        <fullName evidence="3 14">UDP-N-acetylmuramate--L-alanine ligase</fullName>
        <ecNumber evidence="3 14">6.3.2.8</ecNumber>
    </recommendedName>
    <alternativeName>
        <fullName evidence="14">UDP-N-acetylmuramoyl-L-alanine synthetase</fullName>
    </alternativeName>
</protein>
<dbReference type="SUPFAM" id="SSF51984">
    <property type="entry name" value="MurCD N-terminal domain"/>
    <property type="match status" value="1"/>
</dbReference>
<organism evidence="18">
    <name type="scientific">Candidatus Tisiphia endosymbiont of Sergentomyia squamirostris</name>
    <dbReference type="NCBI Taxonomy" id="3113639"/>
    <lineage>
        <taxon>Bacteria</taxon>
        <taxon>Pseudomonadati</taxon>
        <taxon>Pseudomonadota</taxon>
        <taxon>Alphaproteobacteria</taxon>
        <taxon>Rickettsiales</taxon>
        <taxon>Rickettsiaceae</taxon>
        <taxon>Rickettsieae</taxon>
        <taxon>Candidatus Tisiphia</taxon>
    </lineage>
</organism>
<evidence type="ECO:0000256" key="14">
    <source>
        <dbReference type="HAMAP-Rule" id="MF_00046"/>
    </source>
</evidence>
<keyword evidence="10 14" id="KW-0573">Peptidoglycan synthesis</keyword>
<accession>A0AAT9G7X7</accession>
<dbReference type="Pfam" id="PF01225">
    <property type="entry name" value="Mur_ligase"/>
    <property type="match status" value="1"/>
</dbReference>
<dbReference type="EC" id="6.3.2.8" evidence="3 14"/>
<dbReference type="SUPFAM" id="SSF53623">
    <property type="entry name" value="MurD-like peptide ligases, catalytic domain"/>
    <property type="match status" value="1"/>
</dbReference>
<dbReference type="InterPro" id="IPR050061">
    <property type="entry name" value="MurCDEF_pg_biosynth"/>
</dbReference>
<comment type="catalytic activity">
    <reaction evidence="13 14">
        <text>UDP-N-acetyl-alpha-D-muramate + L-alanine + ATP = UDP-N-acetyl-alpha-D-muramoyl-L-alanine + ADP + phosphate + H(+)</text>
        <dbReference type="Rhea" id="RHEA:23372"/>
        <dbReference type="ChEBI" id="CHEBI:15378"/>
        <dbReference type="ChEBI" id="CHEBI:30616"/>
        <dbReference type="ChEBI" id="CHEBI:43474"/>
        <dbReference type="ChEBI" id="CHEBI:57972"/>
        <dbReference type="ChEBI" id="CHEBI:70757"/>
        <dbReference type="ChEBI" id="CHEBI:83898"/>
        <dbReference type="ChEBI" id="CHEBI:456216"/>
        <dbReference type="EC" id="6.3.2.8"/>
    </reaction>
</comment>
<evidence type="ECO:0000256" key="3">
    <source>
        <dbReference type="ARBA" id="ARBA00012211"/>
    </source>
</evidence>
<dbReference type="Gene3D" id="3.40.50.720">
    <property type="entry name" value="NAD(P)-binding Rossmann-like Domain"/>
    <property type="match status" value="1"/>
</dbReference>
<gene>
    <name evidence="14 18" type="primary">murC</name>
    <name evidence="18" type="ORF">DMENIID0002_05550</name>
</gene>
<dbReference type="PANTHER" id="PTHR43445">
    <property type="entry name" value="UDP-N-ACETYLMURAMATE--L-ALANINE LIGASE-RELATED"/>
    <property type="match status" value="1"/>
</dbReference>
<comment type="similarity">
    <text evidence="14">Belongs to the MurCDEF family.</text>
</comment>
<dbReference type="InterPro" id="IPR000713">
    <property type="entry name" value="Mur_ligase_N"/>
</dbReference>
<evidence type="ECO:0000256" key="9">
    <source>
        <dbReference type="ARBA" id="ARBA00022960"/>
    </source>
</evidence>
<comment type="subcellular location">
    <subcellularLocation>
        <location evidence="1 14">Cytoplasm</location>
    </subcellularLocation>
</comment>